<keyword evidence="4 5" id="KW-0963">Cytoplasm</keyword>
<dbReference type="PANTHER" id="PTHR33602:SF1">
    <property type="entry name" value="REGULATORY PROTEIN RECX FAMILY PROTEIN"/>
    <property type="match status" value="1"/>
</dbReference>
<keyword evidence="9" id="KW-1185">Reference proteome</keyword>
<evidence type="ECO:0000259" key="7">
    <source>
        <dbReference type="Pfam" id="PF21982"/>
    </source>
</evidence>
<dbReference type="KEGG" id="pcor:KS4_04910"/>
<dbReference type="OrthoDB" id="5421057at2"/>
<accession>A0A517YQF3</accession>
<dbReference type="EMBL" id="CP036425">
    <property type="protein sequence ID" value="QDU32459.1"/>
    <property type="molecule type" value="Genomic_DNA"/>
</dbReference>
<protein>
    <recommendedName>
        <fullName evidence="3 5">Regulatory protein RecX</fullName>
    </recommendedName>
</protein>
<evidence type="ECO:0000256" key="3">
    <source>
        <dbReference type="ARBA" id="ARBA00018111"/>
    </source>
</evidence>
<gene>
    <name evidence="5" type="primary">recX</name>
    <name evidence="8" type="ORF">KS4_04910</name>
</gene>
<evidence type="ECO:0000313" key="9">
    <source>
        <dbReference type="Proteomes" id="UP000317369"/>
    </source>
</evidence>
<dbReference type="InterPro" id="IPR053925">
    <property type="entry name" value="RecX_HTH_3rd"/>
</dbReference>
<comment type="function">
    <text evidence="5">Modulates RecA activity.</text>
</comment>
<feature type="domain" description="RecX first three-helical" evidence="7">
    <location>
        <begin position="78"/>
        <end position="117"/>
    </location>
</feature>
<name>A0A517YQF3_9BACT</name>
<dbReference type="AlphaFoldDB" id="A0A517YQF3"/>
<dbReference type="GO" id="GO:0006282">
    <property type="term" value="P:regulation of DNA repair"/>
    <property type="evidence" value="ECO:0007669"/>
    <property type="project" value="UniProtKB-UniRule"/>
</dbReference>
<comment type="subcellular location">
    <subcellularLocation>
        <location evidence="1 5">Cytoplasm</location>
    </subcellularLocation>
</comment>
<dbReference type="HAMAP" id="MF_01114">
    <property type="entry name" value="RecX"/>
    <property type="match status" value="1"/>
</dbReference>
<dbReference type="InterPro" id="IPR036388">
    <property type="entry name" value="WH-like_DNA-bd_sf"/>
</dbReference>
<dbReference type="GO" id="GO:0005737">
    <property type="term" value="C:cytoplasm"/>
    <property type="evidence" value="ECO:0007669"/>
    <property type="project" value="UniProtKB-SubCell"/>
</dbReference>
<reference evidence="8 9" key="1">
    <citation type="submission" date="2019-02" db="EMBL/GenBank/DDBJ databases">
        <title>Deep-cultivation of Planctomycetes and their phenomic and genomic characterization uncovers novel biology.</title>
        <authorList>
            <person name="Wiegand S."/>
            <person name="Jogler M."/>
            <person name="Boedeker C."/>
            <person name="Pinto D."/>
            <person name="Vollmers J."/>
            <person name="Rivas-Marin E."/>
            <person name="Kohn T."/>
            <person name="Peeters S.H."/>
            <person name="Heuer A."/>
            <person name="Rast P."/>
            <person name="Oberbeckmann S."/>
            <person name="Bunk B."/>
            <person name="Jeske O."/>
            <person name="Meyerdierks A."/>
            <person name="Storesund J.E."/>
            <person name="Kallscheuer N."/>
            <person name="Luecker S."/>
            <person name="Lage O.M."/>
            <person name="Pohl T."/>
            <person name="Merkel B.J."/>
            <person name="Hornburger P."/>
            <person name="Mueller R.-W."/>
            <person name="Bruemmer F."/>
            <person name="Labrenz M."/>
            <person name="Spormann A.M."/>
            <person name="Op den Camp H."/>
            <person name="Overmann J."/>
            <person name="Amann R."/>
            <person name="Jetten M.S.M."/>
            <person name="Mascher T."/>
            <person name="Medema M.H."/>
            <person name="Devos D.P."/>
            <person name="Kaster A.-K."/>
            <person name="Ovreas L."/>
            <person name="Rohde M."/>
            <person name="Galperin M.Y."/>
            <person name="Jogler C."/>
        </authorList>
    </citation>
    <scope>NUCLEOTIDE SEQUENCE [LARGE SCALE GENOMIC DNA]</scope>
    <source>
        <strain evidence="8 9">KS4</strain>
    </source>
</reference>
<evidence type="ECO:0000256" key="5">
    <source>
        <dbReference type="HAMAP-Rule" id="MF_01114"/>
    </source>
</evidence>
<dbReference type="Gene3D" id="1.10.10.10">
    <property type="entry name" value="Winged helix-like DNA-binding domain superfamily/Winged helix DNA-binding domain"/>
    <property type="match status" value="2"/>
</dbReference>
<evidence type="ECO:0000259" key="6">
    <source>
        <dbReference type="Pfam" id="PF21981"/>
    </source>
</evidence>
<dbReference type="RefSeq" id="WP_145074087.1">
    <property type="nucleotide sequence ID" value="NZ_CP036425.1"/>
</dbReference>
<sequence length="236" mass="26861">MDEAQNQLFQGEEGDLWGKITAIAPTKRDPHRAMVKVDGKVFATMTLKLITDLDLKVGMRWTDELRVKVESASVFDKAFRSAMRSLSRRPMSEWEVRKKIREKGFETGAADMVVERLYELKLLDDDAFGRMLIRDLMGRKAAGPGLIRQKCFEKGLGERLTGTLIEEFAGKDDQVEAAVRFAEKKLRGMMRVEPVARKRRLYGALARRGYGGDVVSEVMGRFEEQISMELEEGCDF</sequence>
<dbReference type="Pfam" id="PF21982">
    <property type="entry name" value="RecX_HTH1"/>
    <property type="match status" value="1"/>
</dbReference>
<dbReference type="Pfam" id="PF21981">
    <property type="entry name" value="RecX_HTH3"/>
    <property type="match status" value="1"/>
</dbReference>
<evidence type="ECO:0000256" key="4">
    <source>
        <dbReference type="ARBA" id="ARBA00022490"/>
    </source>
</evidence>
<dbReference type="Proteomes" id="UP000317369">
    <property type="component" value="Chromosome"/>
</dbReference>
<evidence type="ECO:0000256" key="1">
    <source>
        <dbReference type="ARBA" id="ARBA00004496"/>
    </source>
</evidence>
<dbReference type="PANTHER" id="PTHR33602">
    <property type="entry name" value="REGULATORY PROTEIN RECX FAMILY PROTEIN"/>
    <property type="match status" value="1"/>
</dbReference>
<dbReference type="InterPro" id="IPR003783">
    <property type="entry name" value="Regulatory_RecX"/>
</dbReference>
<proteinExistence type="inferred from homology"/>
<organism evidence="8 9">
    <name type="scientific">Poriferisphaera corsica</name>
    <dbReference type="NCBI Taxonomy" id="2528020"/>
    <lineage>
        <taxon>Bacteria</taxon>
        <taxon>Pseudomonadati</taxon>
        <taxon>Planctomycetota</taxon>
        <taxon>Phycisphaerae</taxon>
        <taxon>Phycisphaerales</taxon>
        <taxon>Phycisphaeraceae</taxon>
        <taxon>Poriferisphaera</taxon>
    </lineage>
</organism>
<evidence type="ECO:0000313" key="8">
    <source>
        <dbReference type="EMBL" id="QDU32459.1"/>
    </source>
</evidence>
<evidence type="ECO:0000256" key="2">
    <source>
        <dbReference type="ARBA" id="ARBA00009695"/>
    </source>
</evidence>
<comment type="similarity">
    <text evidence="2 5">Belongs to the RecX family.</text>
</comment>
<dbReference type="InterPro" id="IPR053926">
    <property type="entry name" value="RecX_HTH_1st"/>
</dbReference>
<feature type="domain" description="RecX third three-helical" evidence="6">
    <location>
        <begin position="172"/>
        <end position="219"/>
    </location>
</feature>